<reference evidence="3 4" key="1">
    <citation type="submission" date="2024-06" db="EMBL/GenBank/DDBJ databases">
        <title>Complete genome of Phlyctema vagabunda strain 19-DSS-EL-015.</title>
        <authorList>
            <person name="Fiorenzani C."/>
        </authorList>
    </citation>
    <scope>NUCLEOTIDE SEQUENCE [LARGE SCALE GENOMIC DNA]</scope>
    <source>
        <strain evidence="3 4">19-DSS-EL-015</strain>
    </source>
</reference>
<feature type="compositionally biased region" description="Polar residues" evidence="1">
    <location>
        <begin position="467"/>
        <end position="476"/>
    </location>
</feature>
<feature type="compositionally biased region" description="Low complexity" evidence="1">
    <location>
        <begin position="492"/>
        <end position="504"/>
    </location>
</feature>
<dbReference type="InterPro" id="IPR014729">
    <property type="entry name" value="Rossmann-like_a/b/a_fold"/>
</dbReference>
<feature type="compositionally biased region" description="Low complexity" evidence="1">
    <location>
        <begin position="10"/>
        <end position="30"/>
    </location>
</feature>
<protein>
    <submittedName>
        <fullName evidence="3">Universal stress protein family domain protein</fullName>
    </submittedName>
</protein>
<dbReference type="SUPFAM" id="SSF52402">
    <property type="entry name" value="Adenine nucleotide alpha hydrolases-like"/>
    <property type="match status" value="1"/>
</dbReference>
<feature type="compositionally biased region" description="Polar residues" evidence="1">
    <location>
        <begin position="368"/>
        <end position="381"/>
    </location>
</feature>
<evidence type="ECO:0000313" key="3">
    <source>
        <dbReference type="EMBL" id="KAL3425727.1"/>
    </source>
</evidence>
<proteinExistence type="predicted"/>
<feature type="region of interest" description="Disordered" evidence="1">
    <location>
        <begin position="1"/>
        <end position="104"/>
    </location>
</feature>
<evidence type="ECO:0000259" key="2">
    <source>
        <dbReference type="Pfam" id="PF00582"/>
    </source>
</evidence>
<evidence type="ECO:0000256" key="1">
    <source>
        <dbReference type="SAM" id="MobiDB-lite"/>
    </source>
</evidence>
<gene>
    <name evidence="3" type="ORF">PVAG01_02518</name>
</gene>
<accession>A0ABR4PQT8</accession>
<dbReference type="CDD" id="cd23659">
    <property type="entry name" value="USP_At3g01520-like"/>
    <property type="match status" value="1"/>
</dbReference>
<feature type="region of interest" description="Disordered" evidence="1">
    <location>
        <begin position="349"/>
        <end position="431"/>
    </location>
</feature>
<organism evidence="3 4">
    <name type="scientific">Phlyctema vagabunda</name>
    <dbReference type="NCBI Taxonomy" id="108571"/>
    <lineage>
        <taxon>Eukaryota</taxon>
        <taxon>Fungi</taxon>
        <taxon>Dikarya</taxon>
        <taxon>Ascomycota</taxon>
        <taxon>Pezizomycotina</taxon>
        <taxon>Leotiomycetes</taxon>
        <taxon>Helotiales</taxon>
        <taxon>Dermateaceae</taxon>
        <taxon>Phlyctema</taxon>
    </lineage>
</organism>
<keyword evidence="4" id="KW-1185">Reference proteome</keyword>
<feature type="compositionally biased region" description="Polar residues" evidence="1">
    <location>
        <begin position="84"/>
        <end position="94"/>
    </location>
</feature>
<comment type="caution">
    <text evidence="3">The sequence shown here is derived from an EMBL/GenBank/DDBJ whole genome shotgun (WGS) entry which is preliminary data.</text>
</comment>
<feature type="domain" description="UspA" evidence="2">
    <location>
        <begin position="141"/>
        <end position="279"/>
    </location>
</feature>
<name>A0ABR4PQT8_9HELO</name>
<sequence length="535" mass="57663">MSATPPAPPARSISIAEPPGSPGTPLTSGTNDSGTRMDTITEHVEAQHTTRTRAKSVPSLSFAVGKGKEKQASPSPSPSVVSMGRQSPNLRPRTTSPPPPQKFQTRVSFDLMRSEEPSPTNTVSYTLNVKHEGYAYKRRSRTFMVGIDDNPYSESALQWLLEELVDDGDQIVCLRVIDRDAKIVSDKGLEKRDYEEEAKSCMEGIKQRNDEHRAINIILEYAVGKLDKVFSRMMEIYEPAMLIVGTRGRSLGGFQGLMAKNSFSRWCLQYSLVPVVVVRPVEKRHKKKQKRRDNPARQDYAQILLDSGVYRHESEVTPNAKLFEAANDPNAEATAVHAVLGLLPPQFDPPSKVQDLPGSTPLRKVHSADTNATETTVSRSPSPALYKKETGATGAADEVDAEADVEADAESGDDSGNDSSEDEFEAIPGDMLLNAEQEAAKKRRLHDMEVGEAAALAAAATRKDSIGSESSSNSVQPLGDVGEAALLAAAARKASIGSQSSVSSIPAPTPAAQEVQEEDAGNITDTTVKPEGSEA</sequence>
<feature type="compositionally biased region" description="Acidic residues" evidence="1">
    <location>
        <begin position="397"/>
        <end position="425"/>
    </location>
</feature>
<dbReference type="Proteomes" id="UP001629113">
    <property type="component" value="Unassembled WGS sequence"/>
</dbReference>
<feature type="region of interest" description="Disordered" evidence="1">
    <location>
        <begin position="456"/>
        <end position="478"/>
    </location>
</feature>
<dbReference type="PANTHER" id="PTHR47815:SF1">
    <property type="entry name" value="UNIVERSAL STRESS PROTEIN A FAMILY PROTEIN C25B2.10"/>
    <property type="match status" value="1"/>
</dbReference>
<dbReference type="PANTHER" id="PTHR47815">
    <property type="entry name" value="UNIVERSAL STRESS PROTEIN A FAMILY PROTEIN C25B2.10"/>
    <property type="match status" value="1"/>
</dbReference>
<evidence type="ECO:0000313" key="4">
    <source>
        <dbReference type="Proteomes" id="UP001629113"/>
    </source>
</evidence>
<dbReference type="Gene3D" id="3.40.50.620">
    <property type="entry name" value="HUPs"/>
    <property type="match status" value="1"/>
</dbReference>
<dbReference type="Pfam" id="PF00582">
    <property type="entry name" value="Usp"/>
    <property type="match status" value="1"/>
</dbReference>
<dbReference type="InterPro" id="IPR006016">
    <property type="entry name" value="UspA"/>
</dbReference>
<dbReference type="EMBL" id="JBFCZG010000002">
    <property type="protein sequence ID" value="KAL3425727.1"/>
    <property type="molecule type" value="Genomic_DNA"/>
</dbReference>
<feature type="region of interest" description="Disordered" evidence="1">
    <location>
        <begin position="492"/>
        <end position="535"/>
    </location>
</feature>
<feature type="compositionally biased region" description="Basic and acidic residues" evidence="1">
    <location>
        <begin position="39"/>
        <end position="48"/>
    </location>
</feature>